<evidence type="ECO:0000313" key="2">
    <source>
        <dbReference type="EMBL" id="CCJ55579.1"/>
    </source>
</evidence>
<dbReference type="GeneID" id="56476743"/>
<dbReference type="PANTHER" id="PTHR43459:SF3">
    <property type="entry name" value="ENOYL-COA HYDRATASE ECHA15 (ENOYL HYDRASE) (UNSATURATED ACYL-COA HYDRATASE) (CROTONASE)-RELATED"/>
    <property type="match status" value="1"/>
</dbReference>
<comment type="similarity">
    <text evidence="1">Belongs to the enoyl-CoA hydratase/isomerase family.</text>
</comment>
<dbReference type="EMBL" id="HE965806">
    <property type="protein sequence ID" value="CCJ55579.1"/>
    <property type="molecule type" value="Genomic_DNA"/>
</dbReference>
<dbReference type="AlphaFoldDB" id="A0A0C6PBQ7"/>
<dbReference type="HOGENOM" id="CLU_009834_7_2_4"/>
<reference evidence="2 3" key="1">
    <citation type="journal article" date="2012" name="BMC Genomics">
        <title>Comparative genomics of the classical Bordetella subspecies: the evolution and exchange of virulence-associated diversity amongst closely related pathogens.</title>
        <authorList>
            <person name="Park J."/>
            <person name="Zhang Y."/>
            <person name="Buboltz A.M."/>
            <person name="Zhang X."/>
            <person name="Schuster S.C."/>
            <person name="Ahuja U."/>
            <person name="Liu M."/>
            <person name="Miller J.F."/>
            <person name="Sebaihia M."/>
            <person name="Bentley S.D."/>
            <person name="Parkhill J."/>
            <person name="Harvill E.T."/>
        </authorList>
    </citation>
    <scope>NUCLEOTIDE SEQUENCE [LARGE SCALE GENOMIC DNA]</scope>
    <source>
        <strain evidence="2 3">253</strain>
    </source>
</reference>
<dbReference type="Proteomes" id="UP000007564">
    <property type="component" value="Chromosome"/>
</dbReference>
<organism evidence="2 3">
    <name type="scientific">Bordetella bronchiseptica 253</name>
    <dbReference type="NCBI Taxonomy" id="568707"/>
    <lineage>
        <taxon>Bacteria</taxon>
        <taxon>Pseudomonadati</taxon>
        <taxon>Pseudomonadota</taxon>
        <taxon>Betaproteobacteria</taxon>
        <taxon>Burkholderiales</taxon>
        <taxon>Alcaligenaceae</taxon>
        <taxon>Bordetella</taxon>
    </lineage>
</organism>
<dbReference type="EC" id="4.2.1.17" evidence="2"/>
<proteinExistence type="inferred from homology"/>
<dbReference type="Gene3D" id="3.90.226.10">
    <property type="entry name" value="2-enoyl-CoA Hydratase, Chain A, domain 1"/>
    <property type="match status" value="1"/>
</dbReference>
<dbReference type="RefSeq" id="WP_003815614.1">
    <property type="nucleotide sequence ID" value="NC_019382.1"/>
</dbReference>
<keyword evidence="2" id="KW-0456">Lyase</keyword>
<dbReference type="NCBIfam" id="NF005595">
    <property type="entry name" value="PRK07327.1"/>
    <property type="match status" value="1"/>
</dbReference>
<sequence>MTDRYASYTRLKFDRPHPRVLRITLASPLKMGAMDAAMHREVSEIWKDVDADPSVSAIILTGEGRTFSAGGDLNHERKGADDYDTRMQTMKEARDIVYGMINCSKPIVSAARGWAVGAGLACLVLADISIASKDARFSDGHMKIGVAAGDHATIIWPLLCGMAKAKYYLLTADSFTGEEAERMNLISLALDDAEVEGKAVELASRLADGAPGAIRWTKHALNNWLRQAGPIFDASLAMEFIGMASPEGKEGMDAFLQKRPARFPADTPF</sequence>
<dbReference type="Gene3D" id="1.10.12.10">
    <property type="entry name" value="Lyase 2-enoyl-coa Hydratase, Chain A, domain 2"/>
    <property type="match status" value="1"/>
</dbReference>
<dbReference type="PANTHER" id="PTHR43459">
    <property type="entry name" value="ENOYL-COA HYDRATASE"/>
    <property type="match status" value="1"/>
</dbReference>
<name>A0A0C6PBQ7_BORBO</name>
<dbReference type="Pfam" id="PF00378">
    <property type="entry name" value="ECH_1"/>
    <property type="match status" value="1"/>
</dbReference>
<dbReference type="GO" id="GO:0004300">
    <property type="term" value="F:enoyl-CoA hydratase activity"/>
    <property type="evidence" value="ECO:0007669"/>
    <property type="project" value="UniProtKB-EC"/>
</dbReference>
<gene>
    <name evidence="2" type="ORF">BN112_3665</name>
</gene>
<protein>
    <submittedName>
        <fullName evidence="2">Probable enoyl-CoA hydratase</fullName>
        <ecNumber evidence="2">4.2.1.17</ecNumber>
    </submittedName>
</protein>
<dbReference type="SUPFAM" id="SSF52096">
    <property type="entry name" value="ClpP/crotonase"/>
    <property type="match status" value="1"/>
</dbReference>
<evidence type="ECO:0000256" key="1">
    <source>
        <dbReference type="ARBA" id="ARBA00005254"/>
    </source>
</evidence>
<accession>A0A0C6PBQ7</accession>
<dbReference type="InterPro" id="IPR029045">
    <property type="entry name" value="ClpP/crotonase-like_dom_sf"/>
</dbReference>
<dbReference type="InterPro" id="IPR001753">
    <property type="entry name" value="Enoyl-CoA_hydra/iso"/>
</dbReference>
<dbReference type="KEGG" id="bbh:BN112_3665"/>
<evidence type="ECO:0000313" key="3">
    <source>
        <dbReference type="Proteomes" id="UP000007564"/>
    </source>
</evidence>
<dbReference type="InterPro" id="IPR014748">
    <property type="entry name" value="Enoyl-CoA_hydra_C"/>
</dbReference>
<dbReference type="CDD" id="cd06558">
    <property type="entry name" value="crotonase-like"/>
    <property type="match status" value="1"/>
</dbReference>
<dbReference type="OrthoDB" id="9777711at2"/>